<keyword evidence="10 22" id="KW-1133">Transmembrane helix</keyword>
<comment type="catalytic activity">
    <reaction evidence="15">
        <text>a beta-D-galactoside + CMP-N-acetyl-beta-neuraminate = an N-acetyl-alpha-neuraminyl-(2-&gt;6)-beta-D-galactosyl derivative + CMP + H(+)</text>
        <dbReference type="Rhea" id="RHEA:52104"/>
        <dbReference type="ChEBI" id="CHEBI:15378"/>
        <dbReference type="ChEBI" id="CHEBI:28034"/>
        <dbReference type="ChEBI" id="CHEBI:57812"/>
        <dbReference type="ChEBI" id="CHEBI:60377"/>
        <dbReference type="ChEBI" id="CHEBI:136398"/>
        <dbReference type="EC" id="2.4.3.1"/>
    </reaction>
</comment>
<feature type="transmembrane region" description="Helical" evidence="22">
    <location>
        <begin position="6"/>
        <end position="26"/>
    </location>
</feature>
<dbReference type="FunFam" id="3.90.1480.20:FF:000012">
    <property type="entry name" value="ST6 beta-galactoside alpha-2,6-sialyltransferase 1"/>
    <property type="match status" value="1"/>
</dbReference>
<dbReference type="GeneID" id="123024715"/>
<evidence type="ECO:0000256" key="19">
    <source>
        <dbReference type="ARBA" id="ARBA00076676"/>
    </source>
</evidence>
<dbReference type="Pfam" id="PF00777">
    <property type="entry name" value="Glyco_transf_29"/>
    <property type="match status" value="1"/>
</dbReference>
<dbReference type="InterPro" id="IPR012163">
    <property type="entry name" value="Sialyl_trans"/>
</dbReference>
<dbReference type="RefSeq" id="XP_044288710.1">
    <property type="nucleotide sequence ID" value="XM_044432775.1"/>
</dbReference>
<dbReference type="Ensembl" id="ENSVKKT00000016799.1">
    <property type="protein sequence ID" value="ENSVKKP00000016401.1"/>
    <property type="gene ID" value="ENSVKKG00000011194.1"/>
</dbReference>
<keyword evidence="14" id="KW-0325">Glycoprotein</keyword>
<dbReference type="GO" id="GO:0005576">
    <property type="term" value="C:extracellular region"/>
    <property type="evidence" value="ECO:0007669"/>
    <property type="project" value="UniProtKB-SubCell"/>
</dbReference>
<keyword evidence="13" id="KW-1015">Disulfide bond</keyword>
<proteinExistence type="inferred from homology"/>
<dbReference type="RefSeq" id="XP_044288709.1">
    <property type="nucleotide sequence ID" value="XM_044432774.1"/>
</dbReference>
<evidence type="ECO:0000256" key="6">
    <source>
        <dbReference type="ARBA" id="ARBA00022676"/>
    </source>
</evidence>
<keyword evidence="7" id="KW-0808">Transferase</keyword>
<dbReference type="RefSeq" id="XP_044288711.1">
    <property type="nucleotide sequence ID" value="XM_044432776.1"/>
</dbReference>
<dbReference type="GO" id="GO:0003835">
    <property type="term" value="F:beta-galactoside alpha-2,6-sialyltransferase activity"/>
    <property type="evidence" value="ECO:0007669"/>
    <property type="project" value="UniProtKB-EC"/>
</dbReference>
<keyword evidence="24" id="KW-1185">Reference proteome</keyword>
<evidence type="ECO:0000256" key="18">
    <source>
        <dbReference type="ARBA" id="ARBA00076526"/>
    </source>
</evidence>
<comment type="similarity">
    <text evidence="4">Belongs to the glycosyltransferase 29 family.</text>
</comment>
<dbReference type="RefSeq" id="XP_044288713.1">
    <property type="nucleotide sequence ID" value="XM_044432778.1"/>
</dbReference>
<keyword evidence="6" id="KW-0328">Glycosyltransferase</keyword>
<evidence type="ECO:0000256" key="9">
    <source>
        <dbReference type="ARBA" id="ARBA00022968"/>
    </source>
</evidence>
<evidence type="ECO:0000313" key="23">
    <source>
        <dbReference type="Ensembl" id="ENSVKKP00000016401.1"/>
    </source>
</evidence>
<evidence type="ECO:0000256" key="20">
    <source>
        <dbReference type="ARBA" id="ARBA00080062"/>
    </source>
</evidence>
<evidence type="ECO:0000256" key="1">
    <source>
        <dbReference type="ARBA" id="ARBA00004447"/>
    </source>
</evidence>
<keyword evidence="8 22" id="KW-0812">Transmembrane</keyword>
<evidence type="ECO:0000256" key="15">
    <source>
        <dbReference type="ARBA" id="ARBA00034249"/>
    </source>
</evidence>
<evidence type="ECO:0000256" key="11">
    <source>
        <dbReference type="ARBA" id="ARBA00023034"/>
    </source>
</evidence>
<evidence type="ECO:0000256" key="21">
    <source>
        <dbReference type="PIRSR" id="PIRSR005557-2"/>
    </source>
</evidence>
<evidence type="ECO:0000313" key="24">
    <source>
        <dbReference type="Proteomes" id="UP000694545"/>
    </source>
</evidence>
<dbReference type="PANTHER" id="PTHR46059:SF2">
    <property type="entry name" value="BETA-GALACTOSIDE ALPHA-2,6-SIALYLTRANSFERASE 1"/>
    <property type="match status" value="1"/>
</dbReference>
<comment type="pathway">
    <text evidence="3">Protein modification; protein glycosylation.</text>
</comment>
<comment type="subcellular location">
    <subcellularLocation>
        <location evidence="1">Golgi apparatus</location>
        <location evidence="1">Golgi stack membrane</location>
        <topology evidence="1">Single-pass type II membrane protein</topology>
    </subcellularLocation>
    <subcellularLocation>
        <location evidence="2">Secreted</location>
    </subcellularLocation>
</comment>
<evidence type="ECO:0000256" key="22">
    <source>
        <dbReference type="SAM" id="Phobius"/>
    </source>
</evidence>
<dbReference type="AlphaFoldDB" id="A0A8D2L441"/>
<dbReference type="GO" id="GO:0018279">
    <property type="term" value="P:protein N-linked glycosylation via asparagine"/>
    <property type="evidence" value="ECO:0007669"/>
    <property type="project" value="TreeGrafter"/>
</dbReference>
<evidence type="ECO:0000256" key="8">
    <source>
        <dbReference type="ARBA" id="ARBA00022692"/>
    </source>
</evidence>
<evidence type="ECO:0000256" key="5">
    <source>
        <dbReference type="ARBA" id="ARBA00022525"/>
    </source>
</evidence>
<dbReference type="KEGG" id="vko:123024715"/>
<keyword evidence="12 22" id="KW-0472">Membrane</keyword>
<dbReference type="OrthoDB" id="10264956at2759"/>
<dbReference type="InterPro" id="IPR038578">
    <property type="entry name" value="GT29-like_sf"/>
</dbReference>
<evidence type="ECO:0000256" key="14">
    <source>
        <dbReference type="ARBA" id="ARBA00023180"/>
    </source>
</evidence>
<dbReference type="PANTHER" id="PTHR46059">
    <property type="entry name" value="BETA-GALACTOSIDE ALPHA-2,6-SIALYLTRANSFERASE"/>
    <property type="match status" value="1"/>
</dbReference>
<dbReference type="RefSeq" id="XP_044288708.1">
    <property type="nucleotide sequence ID" value="XM_044432773.1"/>
</dbReference>
<evidence type="ECO:0000256" key="16">
    <source>
        <dbReference type="ARBA" id="ARBA00034329"/>
    </source>
</evidence>
<dbReference type="PIRSF" id="PIRSF005557">
    <property type="entry name" value="Sialyl_trans"/>
    <property type="match status" value="1"/>
</dbReference>
<dbReference type="CTD" id="6480"/>
<reference evidence="23" key="2">
    <citation type="submission" date="2025-09" db="UniProtKB">
        <authorList>
            <consortium name="Ensembl"/>
        </authorList>
    </citation>
    <scope>IDENTIFICATION</scope>
</reference>
<evidence type="ECO:0000256" key="4">
    <source>
        <dbReference type="ARBA" id="ARBA00006003"/>
    </source>
</evidence>
<dbReference type="RefSeq" id="XP_044288707.1">
    <property type="nucleotide sequence ID" value="XM_044432772.1"/>
</dbReference>
<dbReference type="EC" id="2.4.3.1" evidence="16"/>
<feature type="disulfide bond" evidence="21">
    <location>
        <begin position="196"/>
        <end position="348"/>
    </location>
</feature>
<dbReference type="GO" id="GO:0097503">
    <property type="term" value="P:sialylation"/>
    <property type="evidence" value="ECO:0007669"/>
    <property type="project" value="TreeGrafter"/>
</dbReference>
<dbReference type="RefSeq" id="XP_044288712.1">
    <property type="nucleotide sequence ID" value="XM_044432777.1"/>
</dbReference>
<evidence type="ECO:0000256" key="10">
    <source>
        <dbReference type="ARBA" id="ARBA00022989"/>
    </source>
</evidence>
<evidence type="ECO:0000256" key="7">
    <source>
        <dbReference type="ARBA" id="ARBA00022679"/>
    </source>
</evidence>
<dbReference type="Gene3D" id="3.90.1480.20">
    <property type="entry name" value="Glycosyl transferase family 29"/>
    <property type="match status" value="1"/>
</dbReference>
<dbReference type="GO" id="GO:0032580">
    <property type="term" value="C:Golgi cisterna membrane"/>
    <property type="evidence" value="ECO:0007669"/>
    <property type="project" value="UniProtKB-SubCell"/>
</dbReference>
<reference evidence="23" key="1">
    <citation type="submission" date="2025-08" db="UniProtKB">
        <authorList>
            <consortium name="Ensembl"/>
        </authorList>
    </citation>
    <scope>IDENTIFICATION</scope>
</reference>
<evidence type="ECO:0000256" key="12">
    <source>
        <dbReference type="ARBA" id="ARBA00023136"/>
    </source>
</evidence>
<keyword evidence="9" id="KW-0735">Signal-anchor</keyword>
<dbReference type="InterPro" id="IPR001675">
    <property type="entry name" value="Glyco_trans_29"/>
</dbReference>
<keyword evidence="5" id="KW-0964">Secreted</keyword>
<protein>
    <recommendedName>
        <fullName evidence="17">Beta-galactoside alpha-2,6-sialyltransferase 1</fullName>
        <ecNumber evidence="16">2.4.3.1</ecNumber>
    </recommendedName>
    <alternativeName>
        <fullName evidence="20">CMP-N-acetylneuraminate-beta-galactosamide-alpha-2,6-sialyltransferase 1</fullName>
    </alternativeName>
    <alternativeName>
        <fullName evidence="19">ST6Gal I</fullName>
    </alternativeName>
    <alternativeName>
        <fullName evidence="18">Sialyltransferase 1</fullName>
    </alternativeName>
</protein>
<evidence type="ECO:0000256" key="17">
    <source>
        <dbReference type="ARBA" id="ARBA00069321"/>
    </source>
</evidence>
<evidence type="ECO:0000256" key="3">
    <source>
        <dbReference type="ARBA" id="ARBA00004922"/>
    </source>
</evidence>
<keyword evidence="11" id="KW-0333">Golgi apparatus</keyword>
<evidence type="ECO:0000256" key="13">
    <source>
        <dbReference type="ARBA" id="ARBA00023157"/>
    </source>
</evidence>
<dbReference type="Proteomes" id="UP000694545">
    <property type="component" value="Unplaced"/>
</dbReference>
<sequence>MVHIHLLRKCVYILLAFILVLTICLWKETRKGFYISLKTESETDHLQMKLWRWAILKDRTVQNEIASGTDKVLLSAKASQGKVNLFTTLSGNNLLVKPKKLPNSIKVWNKDSSSKSLHPRLQKAKENYVQMNKYHVKYTGLKYATKPSPKKVLCQLRKQLNFGMIMAEDGPFNTSEWRMYLPRRNISMELGQLGQCAVVTSAGSMKSSHLGAEIDGHDGVLRFNGAPTSGFEDDVGKKTTIRLVNSQLITIEEQKFITDAQYNNGILIVWDPSPYHADIYKWYYKPDYYFFESYKRYRRKHPEQPFYILNPNMQWQLWDILQENSPEDIQPNPPSSGMLGIVLMMNLCDKVDVYEFLPSKRQTDICHYYQKFFDQACTMGAYHPLLFEKNMVKHLNQGTDEDIYIYGKVTLTGFRNVKC</sequence>
<name>A0A8D2L441_VARKO</name>
<dbReference type="OMA" id="THPEQPF"/>
<gene>
    <name evidence="23" type="primary">ST6GAL1</name>
</gene>
<organism evidence="23 24">
    <name type="scientific">Varanus komodoensis</name>
    <name type="common">Komodo dragon</name>
    <dbReference type="NCBI Taxonomy" id="61221"/>
    <lineage>
        <taxon>Eukaryota</taxon>
        <taxon>Metazoa</taxon>
        <taxon>Chordata</taxon>
        <taxon>Craniata</taxon>
        <taxon>Vertebrata</taxon>
        <taxon>Euteleostomi</taxon>
        <taxon>Lepidosauria</taxon>
        <taxon>Squamata</taxon>
        <taxon>Bifurcata</taxon>
        <taxon>Unidentata</taxon>
        <taxon>Episquamata</taxon>
        <taxon>Toxicofera</taxon>
        <taxon>Anguimorpha</taxon>
        <taxon>Paleoanguimorpha</taxon>
        <taxon>Varanoidea</taxon>
        <taxon>Varanidae</taxon>
        <taxon>Varanus</taxon>
    </lineage>
</organism>
<accession>A0A8D2L441</accession>
<evidence type="ECO:0000256" key="2">
    <source>
        <dbReference type="ARBA" id="ARBA00004613"/>
    </source>
</evidence>